<dbReference type="Proteomes" id="UP001597459">
    <property type="component" value="Unassembled WGS sequence"/>
</dbReference>
<gene>
    <name evidence="1" type="ORF">ACFSTE_19660</name>
</gene>
<sequence length="204" mass="23842">MINQWKALSFRSLLFAILFSNWLYPQHKDRTIEDITLSCVYEAFTKGGVDLKKELESYEAFLVQNNFLKNKSGKEYIAFLKEMNRINYIPATRPNALFIRLLEADFKTNYDKDCVLKKVITEGNFSSLSDFKNTKLHQLEQAVKKVMYRNEADFKTISKVHLDILDESDYEKPYFKTMFLLSIALGSNEEGHEVFEKLPPLPDN</sequence>
<reference evidence="2" key="1">
    <citation type="journal article" date="2019" name="Int. J. Syst. Evol. Microbiol.">
        <title>The Global Catalogue of Microorganisms (GCM) 10K type strain sequencing project: providing services to taxonomists for standard genome sequencing and annotation.</title>
        <authorList>
            <consortium name="The Broad Institute Genomics Platform"/>
            <consortium name="The Broad Institute Genome Sequencing Center for Infectious Disease"/>
            <person name="Wu L."/>
            <person name="Ma J."/>
        </authorList>
    </citation>
    <scope>NUCLEOTIDE SEQUENCE [LARGE SCALE GENOMIC DNA]</scope>
    <source>
        <strain evidence="2">KCTC 42423</strain>
    </source>
</reference>
<keyword evidence="2" id="KW-1185">Reference proteome</keyword>
<name>A0ABW5NFT1_9FLAO</name>
<evidence type="ECO:0000313" key="1">
    <source>
        <dbReference type="EMBL" id="MFD2593064.1"/>
    </source>
</evidence>
<proteinExistence type="predicted"/>
<protein>
    <submittedName>
        <fullName evidence="1">Uncharacterized protein</fullName>
    </submittedName>
</protein>
<evidence type="ECO:0000313" key="2">
    <source>
        <dbReference type="Proteomes" id="UP001597459"/>
    </source>
</evidence>
<dbReference type="EMBL" id="JBHULX010000039">
    <property type="protein sequence ID" value="MFD2593064.1"/>
    <property type="molecule type" value="Genomic_DNA"/>
</dbReference>
<dbReference type="RefSeq" id="WP_378255263.1">
    <property type="nucleotide sequence ID" value="NZ_JBHSJV010000001.1"/>
</dbReference>
<comment type="caution">
    <text evidence="1">The sequence shown here is derived from an EMBL/GenBank/DDBJ whole genome shotgun (WGS) entry which is preliminary data.</text>
</comment>
<accession>A0ABW5NFT1</accession>
<organism evidence="1 2">
    <name type="scientific">Aquimarina hainanensis</name>
    <dbReference type="NCBI Taxonomy" id="1578017"/>
    <lineage>
        <taxon>Bacteria</taxon>
        <taxon>Pseudomonadati</taxon>
        <taxon>Bacteroidota</taxon>
        <taxon>Flavobacteriia</taxon>
        <taxon>Flavobacteriales</taxon>
        <taxon>Flavobacteriaceae</taxon>
        <taxon>Aquimarina</taxon>
    </lineage>
</organism>